<evidence type="ECO:0000256" key="1">
    <source>
        <dbReference type="SAM" id="MobiDB-lite"/>
    </source>
</evidence>
<feature type="compositionally biased region" description="Low complexity" evidence="1">
    <location>
        <begin position="93"/>
        <end position="107"/>
    </location>
</feature>
<evidence type="ECO:0000313" key="3">
    <source>
        <dbReference type="Proteomes" id="UP001604336"/>
    </source>
</evidence>
<name>A0ABD1VAA6_9LAMI</name>
<feature type="region of interest" description="Disordered" evidence="1">
    <location>
        <begin position="88"/>
        <end position="137"/>
    </location>
</feature>
<comment type="caution">
    <text evidence="2">The sequence shown here is derived from an EMBL/GenBank/DDBJ whole genome shotgun (WGS) entry which is preliminary data.</text>
</comment>
<feature type="compositionally biased region" description="Polar residues" evidence="1">
    <location>
        <begin position="124"/>
        <end position="137"/>
    </location>
</feature>
<dbReference type="Proteomes" id="UP001604336">
    <property type="component" value="Unassembled WGS sequence"/>
</dbReference>
<evidence type="ECO:0000313" key="2">
    <source>
        <dbReference type="EMBL" id="KAL2534157.1"/>
    </source>
</evidence>
<reference evidence="3" key="1">
    <citation type="submission" date="2024-07" db="EMBL/GenBank/DDBJ databases">
        <title>Two chromosome-level genome assemblies of Korean endemic species Abeliophyllum distichum and Forsythia ovata (Oleaceae).</title>
        <authorList>
            <person name="Jang H."/>
        </authorList>
    </citation>
    <scope>NUCLEOTIDE SEQUENCE [LARGE SCALE GENOMIC DNA]</scope>
</reference>
<dbReference type="PANTHER" id="PTHR34191">
    <property type="entry name" value="LATE EMBRYOGENESIS ABUNDANT PROTEIN (LEA) FAMILY PROTEIN"/>
    <property type="match status" value="1"/>
</dbReference>
<dbReference type="InterPro" id="IPR039624">
    <property type="entry name" value="LEA1/2/D7/KIN2"/>
</dbReference>
<accession>A0ABD1VAA6</accession>
<keyword evidence="3" id="KW-1185">Reference proteome</keyword>
<dbReference type="AlphaFoldDB" id="A0ABD1VAA6"/>
<protein>
    <submittedName>
        <fullName evidence="2">Uncharacterized protein</fullName>
    </submittedName>
</protein>
<dbReference type="EMBL" id="JBFOLK010000002">
    <property type="protein sequence ID" value="KAL2534157.1"/>
    <property type="molecule type" value="Genomic_DNA"/>
</dbReference>
<gene>
    <name evidence="2" type="ORF">Adt_07508</name>
</gene>
<dbReference type="PANTHER" id="PTHR34191:SF9">
    <property type="entry name" value="F6D8.10"/>
    <property type="match status" value="1"/>
</dbReference>
<organism evidence="2 3">
    <name type="scientific">Abeliophyllum distichum</name>
    <dbReference type="NCBI Taxonomy" id="126358"/>
    <lineage>
        <taxon>Eukaryota</taxon>
        <taxon>Viridiplantae</taxon>
        <taxon>Streptophyta</taxon>
        <taxon>Embryophyta</taxon>
        <taxon>Tracheophyta</taxon>
        <taxon>Spermatophyta</taxon>
        <taxon>Magnoliopsida</taxon>
        <taxon>eudicotyledons</taxon>
        <taxon>Gunneridae</taxon>
        <taxon>Pentapetalae</taxon>
        <taxon>asterids</taxon>
        <taxon>lamiids</taxon>
        <taxon>Lamiales</taxon>
        <taxon>Oleaceae</taxon>
        <taxon>Forsythieae</taxon>
        <taxon>Abeliophyllum</taxon>
    </lineage>
</organism>
<proteinExistence type="predicted"/>
<sequence length="137" mass="13938">MASQDPNNPNARQGQIWRDDMLNQQSNTQNQDQSTNFLQETGTQVKNIAQGAADVGKGAVQGAVSIARGTALGAANIAQGAADAVKNTIGPDNTNATTNTNTNTNTASGRPGTTAAASLGGGNYRSSNHPSNPNTSI</sequence>